<feature type="compositionally biased region" description="Polar residues" evidence="1">
    <location>
        <begin position="157"/>
        <end position="200"/>
    </location>
</feature>
<comment type="caution">
    <text evidence="3">The sequence shown here is derived from an EMBL/GenBank/DDBJ whole genome shotgun (WGS) entry which is preliminary data.</text>
</comment>
<reference evidence="3 4" key="1">
    <citation type="journal article" date="2011" name="J. Bacteriol.">
        <title>Complete genome sequence of Algoriphagus sp. PR1, bacterial prey of a colony-forming choanoflagellate.</title>
        <authorList>
            <person name="Alegado R.A."/>
            <person name="Ferriera S."/>
            <person name="Nusbaum C."/>
            <person name="Young S.K."/>
            <person name="Zeng Q."/>
            <person name="Imamovic A."/>
            <person name="Fairclough S.R."/>
            <person name="King N."/>
        </authorList>
    </citation>
    <scope>NUCLEOTIDE SEQUENCE [LARGE SCALE GENOMIC DNA]</scope>
    <source>
        <strain evidence="3 4">PR1</strain>
    </source>
</reference>
<proteinExistence type="predicted"/>
<name>A3HTF3_9BACT</name>
<evidence type="ECO:0000256" key="1">
    <source>
        <dbReference type="SAM" id="MobiDB-lite"/>
    </source>
</evidence>
<evidence type="ECO:0000313" key="4">
    <source>
        <dbReference type="Proteomes" id="UP000003919"/>
    </source>
</evidence>
<dbReference type="RefSeq" id="WP_008201094.1">
    <property type="nucleotide sequence ID" value="NZ_CM001023.1"/>
</dbReference>
<dbReference type="Proteomes" id="UP000003919">
    <property type="component" value="Unassembled WGS sequence"/>
</dbReference>
<gene>
    <name evidence="3" type="ORF">ALPR1_12910</name>
</gene>
<sequence length="287" mass="31728">MSTDPSENKSWPDPKDFGLPYVEVKPIDPQLKEEKVDVVPDTKDETPEIAPIVVEEKAETPAVKASESEQVEAGNVVEQTAPEKEVAETKEIPKKETVQPDPKKSNSWVGVVIVLAVLVISVIVWQLMGSQATVSDKVASNSTQESSNSVIEAASPTVENTPTEEIQVADNQDSIPKSNSSLEEPTKTPQTGTTIDRTGTESLIRVDGRAERPRYFIVVGSLPNERMAISESAQYLERASSVYLILPYEDVKNHRLAIGQFTSFRKASEELDQIKDQYTEALWILKY</sequence>
<feature type="transmembrane region" description="Helical" evidence="2">
    <location>
        <begin position="108"/>
        <end position="128"/>
    </location>
</feature>
<feature type="region of interest" description="Disordered" evidence="1">
    <location>
        <begin position="1"/>
        <end position="20"/>
    </location>
</feature>
<dbReference type="OrthoDB" id="982063at2"/>
<dbReference type="STRING" id="388413.ALPR1_12910"/>
<dbReference type="AlphaFoldDB" id="A3HTF3"/>
<keyword evidence="2" id="KW-0812">Transmembrane</keyword>
<evidence type="ECO:0008006" key="5">
    <source>
        <dbReference type="Google" id="ProtNLM"/>
    </source>
</evidence>
<dbReference type="EMBL" id="AAXU02000001">
    <property type="protein sequence ID" value="EAZ83121.1"/>
    <property type="molecule type" value="Genomic_DNA"/>
</dbReference>
<keyword evidence="2" id="KW-0472">Membrane</keyword>
<feature type="compositionally biased region" description="Basic and acidic residues" evidence="1">
    <location>
        <begin position="81"/>
        <end position="104"/>
    </location>
</feature>
<feature type="compositionally biased region" description="Basic and acidic residues" evidence="1">
    <location>
        <begin position="1"/>
        <end position="16"/>
    </location>
</feature>
<accession>A3HTF3</accession>
<dbReference type="HOGENOM" id="CLU_968521_0_0_10"/>
<keyword evidence="4" id="KW-1185">Reference proteome</keyword>
<protein>
    <recommendedName>
        <fullName evidence="5">SPOR domain-containing protein</fullName>
    </recommendedName>
</protein>
<feature type="region of interest" description="Disordered" evidence="1">
    <location>
        <begin position="134"/>
        <end position="200"/>
    </location>
</feature>
<dbReference type="eggNOG" id="COG3087">
    <property type="taxonomic scope" value="Bacteria"/>
</dbReference>
<evidence type="ECO:0000313" key="3">
    <source>
        <dbReference type="EMBL" id="EAZ83121.1"/>
    </source>
</evidence>
<feature type="compositionally biased region" description="Polar residues" evidence="1">
    <location>
        <begin position="134"/>
        <end position="150"/>
    </location>
</feature>
<keyword evidence="2" id="KW-1133">Transmembrane helix</keyword>
<evidence type="ECO:0000256" key="2">
    <source>
        <dbReference type="SAM" id="Phobius"/>
    </source>
</evidence>
<feature type="region of interest" description="Disordered" evidence="1">
    <location>
        <begin position="59"/>
        <end position="104"/>
    </location>
</feature>
<organism evidence="3 4">
    <name type="scientific">Algoriphagus machipongonensis</name>
    <dbReference type="NCBI Taxonomy" id="388413"/>
    <lineage>
        <taxon>Bacteria</taxon>
        <taxon>Pseudomonadati</taxon>
        <taxon>Bacteroidota</taxon>
        <taxon>Cytophagia</taxon>
        <taxon>Cytophagales</taxon>
        <taxon>Cyclobacteriaceae</taxon>
        <taxon>Algoriphagus</taxon>
    </lineage>
</organism>